<evidence type="ECO:0000313" key="3">
    <source>
        <dbReference type="Proteomes" id="UP000261080"/>
    </source>
</evidence>
<dbReference type="OrthoDB" id="1655413at2"/>
<feature type="signal peptide" evidence="1">
    <location>
        <begin position="1"/>
        <end position="18"/>
    </location>
</feature>
<evidence type="ECO:0000256" key="1">
    <source>
        <dbReference type="SAM" id="SignalP"/>
    </source>
</evidence>
<dbReference type="Proteomes" id="UP000261080">
    <property type="component" value="Unassembled WGS sequence"/>
</dbReference>
<feature type="chain" id="PRO_5039143023" description="Camelysin metallo-endopeptidase" evidence="1">
    <location>
        <begin position="19"/>
        <end position="216"/>
    </location>
</feature>
<reference evidence="2 3" key="1">
    <citation type="submission" date="2018-08" db="EMBL/GenBank/DDBJ databases">
        <title>A genome reference for cultivated species of the human gut microbiota.</title>
        <authorList>
            <person name="Zou Y."/>
            <person name="Xue W."/>
            <person name="Luo G."/>
        </authorList>
    </citation>
    <scope>NUCLEOTIDE SEQUENCE [LARGE SCALE GENOMIC DNA]</scope>
    <source>
        <strain evidence="2 3">AF37-2AT</strain>
    </source>
</reference>
<organism evidence="2 3">
    <name type="scientific">Sellimonas intestinalis</name>
    <dbReference type="NCBI Taxonomy" id="1653434"/>
    <lineage>
        <taxon>Bacteria</taxon>
        <taxon>Bacillati</taxon>
        <taxon>Bacillota</taxon>
        <taxon>Clostridia</taxon>
        <taxon>Lachnospirales</taxon>
        <taxon>Lachnospiraceae</taxon>
        <taxon>Sellimonas</taxon>
    </lineage>
</organism>
<dbReference type="AlphaFoldDB" id="A0A3E3JYX9"/>
<comment type="caution">
    <text evidence="2">The sequence shown here is derived from an EMBL/GenBank/DDBJ whole genome shotgun (WGS) entry which is preliminary data.</text>
</comment>
<accession>A0A3E3JYX9</accession>
<name>A0A3E3JYX9_9FIRM</name>
<sequence>MKRKIVLMGVAAALTATALIGGSLAYFQADGQKVQQQMNTRTLSISLKDTGSGTLPEETVLFDDAMPGADLEMEHRLVVENTGDTPVYARVTLQKVWGEYADHSFTKEFDKDSSLIRLETGDDWYIMENTDGNDETLYLYYRTPLEEGGQTAPILKGLRIAESITNEYANKGIFLDVQVDAVQVSESERARQDAILTEWGVWPEFSGAGKIISIEE</sequence>
<protein>
    <recommendedName>
        <fullName evidence="4">Camelysin metallo-endopeptidase</fullName>
    </recommendedName>
</protein>
<dbReference type="EMBL" id="QVLX01000010">
    <property type="protein sequence ID" value="RGE84998.1"/>
    <property type="molecule type" value="Genomic_DNA"/>
</dbReference>
<keyword evidence="3" id="KW-1185">Reference proteome</keyword>
<proteinExistence type="predicted"/>
<dbReference type="RefSeq" id="WP_117493803.1">
    <property type="nucleotide sequence ID" value="NZ_CAUAFM010000011.1"/>
</dbReference>
<evidence type="ECO:0008006" key="4">
    <source>
        <dbReference type="Google" id="ProtNLM"/>
    </source>
</evidence>
<gene>
    <name evidence="2" type="ORF">DW016_13980</name>
</gene>
<keyword evidence="1" id="KW-0732">Signal</keyword>
<evidence type="ECO:0000313" key="2">
    <source>
        <dbReference type="EMBL" id="RGE84998.1"/>
    </source>
</evidence>